<accession>A0A7U6JI53</accession>
<dbReference type="Gene3D" id="2.40.50.90">
    <property type="match status" value="1"/>
</dbReference>
<keyword evidence="3" id="KW-0378">Hydrolase</keyword>
<dbReference type="KEGG" id="tbn:TBH_C0955"/>
<organism evidence="5 6">
    <name type="scientific">Thiolapillus brandeum</name>
    <dbReference type="NCBI Taxonomy" id="1076588"/>
    <lineage>
        <taxon>Bacteria</taxon>
        <taxon>Pseudomonadati</taxon>
        <taxon>Pseudomonadota</taxon>
        <taxon>Gammaproteobacteria</taxon>
        <taxon>Chromatiales</taxon>
        <taxon>Sedimenticolaceae</taxon>
        <taxon>Thiolapillus</taxon>
    </lineage>
</organism>
<feature type="domain" description="TNase-like" evidence="4">
    <location>
        <begin position="43"/>
        <end position="168"/>
    </location>
</feature>
<dbReference type="PANTHER" id="PTHR12302">
    <property type="entry name" value="EBNA2 BINDING PROTEIN P100"/>
    <property type="match status" value="1"/>
</dbReference>
<evidence type="ECO:0000256" key="1">
    <source>
        <dbReference type="ARBA" id="ARBA00022722"/>
    </source>
</evidence>
<evidence type="ECO:0000256" key="3">
    <source>
        <dbReference type="ARBA" id="ARBA00022801"/>
    </source>
</evidence>
<proteinExistence type="predicted"/>
<gene>
    <name evidence="5" type="ORF">TBH_C0955</name>
</gene>
<keyword evidence="2" id="KW-0255">Endonuclease</keyword>
<dbReference type="GO" id="GO:0004519">
    <property type="term" value="F:endonuclease activity"/>
    <property type="evidence" value="ECO:0007669"/>
    <property type="project" value="UniProtKB-KW"/>
</dbReference>
<sequence>MKVRGMFKAINHKRLSLFWMVAIVGIALPWILNIPAISAQSTETEICEVRSIYDGDTMTVKCDGERKKIRLYCIDAPEMKQRPWGKESKDYLRAITPKQVKVVKHGKDRYGRTIGEVWTHDGDDIQENLNLAMVYAGRAVVYPKYCRDQQYYQAQEGVKKLGSGIWEKDGDWQRPWEYRKAKRNR</sequence>
<dbReference type="GO" id="GO:0016787">
    <property type="term" value="F:hydrolase activity"/>
    <property type="evidence" value="ECO:0007669"/>
    <property type="project" value="UniProtKB-KW"/>
</dbReference>
<dbReference type="InterPro" id="IPR002071">
    <property type="entry name" value="Thermonucl_AS"/>
</dbReference>
<dbReference type="SUPFAM" id="SSF50199">
    <property type="entry name" value="Staphylococcal nuclease"/>
    <property type="match status" value="1"/>
</dbReference>
<dbReference type="RefSeq" id="WP_082030588.1">
    <property type="nucleotide sequence ID" value="NZ_AP012273.1"/>
</dbReference>
<dbReference type="PANTHER" id="PTHR12302:SF3">
    <property type="entry name" value="SERINE_THREONINE-PROTEIN KINASE 31"/>
    <property type="match status" value="1"/>
</dbReference>
<evidence type="ECO:0000313" key="5">
    <source>
        <dbReference type="EMBL" id="BAO43885.1"/>
    </source>
</evidence>
<evidence type="ECO:0000256" key="2">
    <source>
        <dbReference type="ARBA" id="ARBA00022759"/>
    </source>
</evidence>
<dbReference type="InterPro" id="IPR016071">
    <property type="entry name" value="Staphylococal_nuclease_OB-fold"/>
</dbReference>
<dbReference type="OrthoDB" id="6867997at2"/>
<dbReference type="EMBL" id="AP012273">
    <property type="protein sequence ID" value="BAO43885.1"/>
    <property type="molecule type" value="Genomic_DNA"/>
</dbReference>
<evidence type="ECO:0000313" key="6">
    <source>
        <dbReference type="Proteomes" id="UP000031631"/>
    </source>
</evidence>
<dbReference type="GO" id="GO:0003676">
    <property type="term" value="F:nucleic acid binding"/>
    <property type="evidence" value="ECO:0007669"/>
    <property type="project" value="InterPro"/>
</dbReference>
<keyword evidence="1" id="KW-0540">Nuclease</keyword>
<evidence type="ECO:0000259" key="4">
    <source>
        <dbReference type="PROSITE" id="PS50830"/>
    </source>
</evidence>
<reference evidence="5 6" key="1">
    <citation type="journal article" date="2014" name="PLoS ONE">
        <title>Physiological and genomic features of a novel sulfur-oxidizing gammaproteobacterium belonging to a previously uncultivated symbiotic lineage isolated from a hydrothermal vent.</title>
        <authorList>
            <person name="Nunoura T."/>
            <person name="Takaki Y."/>
            <person name="Kazama H."/>
            <person name="Kakuta J."/>
            <person name="Shimamura S."/>
            <person name="Makita H."/>
            <person name="Hirai M."/>
            <person name="Miyazaki M."/>
            <person name="Takai K."/>
        </authorList>
    </citation>
    <scope>NUCLEOTIDE SEQUENCE [LARGE SCALE GENOMIC DNA]</scope>
    <source>
        <strain evidence="5 6">Hiromi1</strain>
    </source>
</reference>
<dbReference type="Proteomes" id="UP000031631">
    <property type="component" value="Chromosome"/>
</dbReference>
<dbReference type="PROSITE" id="PS01123">
    <property type="entry name" value="TNASE_1"/>
    <property type="match status" value="1"/>
</dbReference>
<dbReference type="PROSITE" id="PS50830">
    <property type="entry name" value="TNASE_3"/>
    <property type="match status" value="1"/>
</dbReference>
<keyword evidence="6" id="KW-1185">Reference proteome</keyword>
<dbReference type="SMART" id="SM00318">
    <property type="entry name" value="SNc"/>
    <property type="match status" value="1"/>
</dbReference>
<name>A0A7U6JI53_9GAMM</name>
<protein>
    <submittedName>
        <fullName evidence="5">Nuclease family protein</fullName>
    </submittedName>
</protein>
<dbReference type="Pfam" id="PF00565">
    <property type="entry name" value="SNase"/>
    <property type="match status" value="1"/>
</dbReference>
<dbReference type="AlphaFoldDB" id="A0A7U6JI53"/>
<dbReference type="InterPro" id="IPR035437">
    <property type="entry name" value="SNase_OB-fold_sf"/>
</dbReference>